<proteinExistence type="predicted"/>
<dbReference type="Pfam" id="PF03097">
    <property type="entry name" value="BRO1"/>
    <property type="match status" value="1"/>
</dbReference>
<keyword evidence="3" id="KW-0963">Cytoplasm</keyword>
<dbReference type="InterPro" id="IPR004328">
    <property type="entry name" value="BRO1_dom"/>
</dbReference>
<feature type="compositionally biased region" description="Polar residues" evidence="7">
    <location>
        <begin position="898"/>
        <end position="908"/>
    </location>
</feature>
<dbReference type="PANTHER" id="PTHR23030">
    <property type="entry name" value="PCD6 INTERACTING PROTEIN-RELATED"/>
    <property type="match status" value="1"/>
</dbReference>
<keyword evidence="6" id="KW-0175">Coiled coil</keyword>
<evidence type="ECO:0000256" key="6">
    <source>
        <dbReference type="SAM" id="Coils"/>
    </source>
</evidence>
<evidence type="ECO:0000313" key="10">
    <source>
        <dbReference type="Proteomes" id="UP001271007"/>
    </source>
</evidence>
<dbReference type="InterPro" id="IPR038499">
    <property type="entry name" value="BRO1_sf"/>
</dbReference>
<feature type="compositionally biased region" description="Pro residues" evidence="7">
    <location>
        <begin position="960"/>
        <end position="973"/>
    </location>
</feature>
<dbReference type="Proteomes" id="UP001271007">
    <property type="component" value="Unassembled WGS sequence"/>
</dbReference>
<evidence type="ECO:0000256" key="7">
    <source>
        <dbReference type="SAM" id="MobiDB-lite"/>
    </source>
</evidence>
<dbReference type="Gene3D" id="1.25.40.280">
    <property type="entry name" value="alix/aip1 like domains"/>
    <property type="match status" value="1"/>
</dbReference>
<dbReference type="GO" id="GO:0043328">
    <property type="term" value="P:protein transport to vacuole involved in ubiquitin-dependent protein catabolic process via the multivesicular body sorting pathway"/>
    <property type="evidence" value="ECO:0007669"/>
    <property type="project" value="TreeGrafter"/>
</dbReference>
<dbReference type="PROSITE" id="PS51180">
    <property type="entry name" value="BRO1"/>
    <property type="match status" value="1"/>
</dbReference>
<dbReference type="EMBL" id="JAWDJX010000036">
    <property type="protein sequence ID" value="KAK3049886.1"/>
    <property type="molecule type" value="Genomic_DNA"/>
</dbReference>
<dbReference type="Gene3D" id="1.20.120.560">
    <property type="entry name" value="alix/aip1 in complex with the ypdl late domain"/>
    <property type="match status" value="1"/>
</dbReference>
<evidence type="ECO:0000259" key="8">
    <source>
        <dbReference type="PROSITE" id="PS51180"/>
    </source>
</evidence>
<dbReference type="AlphaFoldDB" id="A0AAJ0GA02"/>
<dbReference type="CDD" id="cd09237">
    <property type="entry name" value="V_ScBro1_like"/>
    <property type="match status" value="1"/>
</dbReference>
<gene>
    <name evidence="9" type="primary">BRO1</name>
    <name evidence="9" type="ORF">LTR09_008806</name>
</gene>
<dbReference type="Gene3D" id="1.20.140.50">
    <property type="entry name" value="alix/aip1 like domains"/>
    <property type="match status" value="1"/>
</dbReference>
<feature type="compositionally biased region" description="Low complexity" evidence="7">
    <location>
        <begin position="930"/>
        <end position="950"/>
    </location>
</feature>
<keyword evidence="4" id="KW-0967">Endosome</keyword>
<evidence type="ECO:0000256" key="5">
    <source>
        <dbReference type="ARBA" id="ARBA00041284"/>
    </source>
</evidence>
<comment type="subcellular location">
    <subcellularLocation>
        <location evidence="2">Cytoplasm</location>
    </subcellularLocation>
    <subcellularLocation>
        <location evidence="1">Endosome</location>
    </subcellularLocation>
</comment>
<evidence type="ECO:0000256" key="1">
    <source>
        <dbReference type="ARBA" id="ARBA00004177"/>
    </source>
</evidence>
<reference evidence="9" key="1">
    <citation type="submission" date="2023-04" db="EMBL/GenBank/DDBJ databases">
        <title>Black Yeasts Isolated from many extreme environments.</title>
        <authorList>
            <person name="Coleine C."/>
            <person name="Stajich J.E."/>
            <person name="Selbmann L."/>
        </authorList>
    </citation>
    <scope>NUCLEOTIDE SEQUENCE</scope>
    <source>
        <strain evidence="9">CCFEE 5312</strain>
    </source>
</reference>
<sequence length="1022" mass="113992">MLPIIRPGLSRQLSATDMQIPMISSPLKQTNEIDWTVPLKQHIRTAYSDDPERYDDECRALNRLRQDMRGAGKDSAAGRDLLYRYYGQLELLDLRFPVDENHIKISFTWFDAFTHKPTSQYSLAYEKASIIFNISAVLSCHAANQNRHEDVGLKTAYHSFQASAGMFTYINENFLHAPSTDLSRETVKTLISIMLAQGQEVFIEKQVVDNKKPGLLAKLAAQAAYLYAQAVEGTQENVSKAIFERVWLLVTQIKQHHLASMAQYYQAIADYEANSYGQAIARLQAGQSANKEAVRIANAMPGTMPSNSNLGSETGIILSEMVNKQKAAITDKLAEFIRDNDMIYHQTIPAESNLPSIPKLPAAKAIPVSELYQGQDIQRIIGPDIFQRIVPMSVTESASLYDEEKAKLIRAEAERCEGADDELATSLDYLKLPGSLNILKGGLDQESMGVDEEFRNWCAELAGHSPFNPTFEQLRNNKQETVTTLDASLKQLDMEESVCEKMRSKYGVDWTQQPSSRLTNTLRTDAKSYKSAVEEASTSDAQLYSTFRQYESDFDEMRSAGETDEADVLYQRAMIKAGAGKKSSTVQSPGAGGYEEGNLLDDDFVDQNQLSVAEQIQLVEELIRKLQLVKRERTQVFKDLKEKIHNDDISNVLILNKKAITSQEAALFKSELEKFRPHQNRILQANHKQSALMKELTRTYSDLLQDKRVSREQNKYEAFSRQRNVVLSKYRKVYQAYTDLQAGLQRAQQFYDEMKDTVDSMKKNVDSFVENRRSEGGQLLNTIEASKGSGADREQARLKELMERMSVSPGTQHSHSPVPTSAASDPRRPPPLQYINAQQQSGMAGGYNPARSPPVTPGYPPNGSMQPPPQPQHASYPSFQSQQQQNGFSSNPRRESYHQSYNPHTYSSGAAGPVSPPAHQQYFSPPPPQQYQQQQHPPSTITYGSQQSQQGGYGAGMPPGWQPPPPPPGPPPSQDYGALQASNYPSGPGGYASDLRRSAQGQGQQQQGGQGQDPWAGLGAWK</sequence>
<keyword evidence="10" id="KW-1185">Reference proteome</keyword>
<dbReference type="InterPro" id="IPR025304">
    <property type="entry name" value="ALIX_V_dom"/>
</dbReference>
<evidence type="ECO:0000313" key="9">
    <source>
        <dbReference type="EMBL" id="KAK3049886.1"/>
    </source>
</evidence>
<dbReference type="CDD" id="cd09242">
    <property type="entry name" value="BRO1_ScBro1_like"/>
    <property type="match status" value="1"/>
</dbReference>
<feature type="compositionally biased region" description="Pro residues" evidence="7">
    <location>
        <begin position="851"/>
        <end position="871"/>
    </location>
</feature>
<feature type="compositionally biased region" description="Low complexity" evidence="7">
    <location>
        <begin position="875"/>
        <end position="891"/>
    </location>
</feature>
<dbReference type="GO" id="GO:0005768">
    <property type="term" value="C:endosome"/>
    <property type="evidence" value="ECO:0007669"/>
    <property type="project" value="UniProtKB-SubCell"/>
</dbReference>
<name>A0AAJ0GA02_9PEZI</name>
<dbReference type="Pfam" id="PF13949">
    <property type="entry name" value="ALIX_LYPXL_bnd"/>
    <property type="match status" value="1"/>
</dbReference>
<comment type="caution">
    <text evidence="9">The sequence shown here is derived from an EMBL/GenBank/DDBJ whole genome shotgun (WGS) entry which is preliminary data.</text>
</comment>
<evidence type="ECO:0000256" key="2">
    <source>
        <dbReference type="ARBA" id="ARBA00004496"/>
    </source>
</evidence>
<feature type="compositionally biased region" description="Polar residues" evidence="7">
    <location>
        <begin position="808"/>
        <end position="823"/>
    </location>
</feature>
<feature type="domain" description="BRO1" evidence="8">
    <location>
        <begin position="21"/>
        <end position="423"/>
    </location>
</feature>
<accession>A0AAJ0GA02</accession>
<evidence type="ECO:0000256" key="3">
    <source>
        <dbReference type="ARBA" id="ARBA00022490"/>
    </source>
</evidence>
<feature type="region of interest" description="Disordered" evidence="7">
    <location>
        <begin position="805"/>
        <end position="1022"/>
    </location>
</feature>
<feature type="coiled-coil region" evidence="6">
    <location>
        <begin position="744"/>
        <end position="771"/>
    </location>
</feature>
<dbReference type="PANTHER" id="PTHR23030:SF30">
    <property type="entry name" value="TYROSINE-PROTEIN PHOSPHATASE NON-RECEPTOR TYPE 23"/>
    <property type="match status" value="1"/>
</dbReference>
<organism evidence="9 10">
    <name type="scientific">Extremus antarcticus</name>
    <dbReference type="NCBI Taxonomy" id="702011"/>
    <lineage>
        <taxon>Eukaryota</taxon>
        <taxon>Fungi</taxon>
        <taxon>Dikarya</taxon>
        <taxon>Ascomycota</taxon>
        <taxon>Pezizomycotina</taxon>
        <taxon>Dothideomycetes</taxon>
        <taxon>Dothideomycetidae</taxon>
        <taxon>Mycosphaerellales</taxon>
        <taxon>Extremaceae</taxon>
        <taxon>Extremus</taxon>
    </lineage>
</organism>
<protein>
    <recommendedName>
        <fullName evidence="5">BRO domain-containing protein 1</fullName>
    </recommendedName>
</protein>
<dbReference type="SMART" id="SM01041">
    <property type="entry name" value="BRO1"/>
    <property type="match status" value="1"/>
</dbReference>
<evidence type="ECO:0000256" key="4">
    <source>
        <dbReference type="ARBA" id="ARBA00022753"/>
    </source>
</evidence>